<evidence type="ECO:0000259" key="6">
    <source>
        <dbReference type="SMART" id="SM00091"/>
    </source>
</evidence>
<dbReference type="SUPFAM" id="SSF53098">
    <property type="entry name" value="Ribonuclease H-like"/>
    <property type="match status" value="1"/>
</dbReference>
<dbReference type="SMART" id="SM00091">
    <property type="entry name" value="PAS"/>
    <property type="match status" value="1"/>
</dbReference>
<organism evidence="8 9">
    <name type="scientific">Jannaschia rubra</name>
    <dbReference type="NCBI Taxonomy" id="282197"/>
    <lineage>
        <taxon>Bacteria</taxon>
        <taxon>Pseudomonadati</taxon>
        <taxon>Pseudomonadota</taxon>
        <taxon>Alphaproteobacteria</taxon>
        <taxon>Rhodobacterales</taxon>
        <taxon>Roseobacteraceae</taxon>
        <taxon>Jannaschia</taxon>
    </lineage>
</organism>
<evidence type="ECO:0000313" key="8">
    <source>
        <dbReference type="EMBL" id="CTQ31897.1"/>
    </source>
</evidence>
<evidence type="ECO:0000256" key="4">
    <source>
        <dbReference type="ARBA" id="ARBA00049244"/>
    </source>
</evidence>
<keyword evidence="5" id="KW-0472">Membrane</keyword>
<dbReference type="Pfam" id="PF00929">
    <property type="entry name" value="RNase_T"/>
    <property type="match status" value="1"/>
</dbReference>
<reference evidence="8 9" key="1">
    <citation type="submission" date="2015-07" db="EMBL/GenBank/DDBJ databases">
        <authorList>
            <person name="Noorani M."/>
        </authorList>
    </citation>
    <scope>NUCLEOTIDE SEQUENCE [LARGE SCALE GENOMIC DNA]</scope>
    <source>
        <strain evidence="8 9">CECT 5088</strain>
    </source>
</reference>
<keyword evidence="8" id="KW-0548">Nucleotidyltransferase</keyword>
<comment type="subunit">
    <text evidence="3">DNA polymerase III contains a core (composed of alpha, epsilon and theta chains) that associates with a tau subunit. This core dimerizes to form the POLIII' complex. PolIII' associates with the gamma complex (composed of gamma, delta, delta', psi and chi chains) and with the beta chain to form the complete DNA polymerase III complex.</text>
</comment>
<keyword evidence="8" id="KW-0808">Transferase</keyword>
<dbReference type="OrthoDB" id="9804290at2"/>
<dbReference type="InterPro" id="IPR012337">
    <property type="entry name" value="RNaseH-like_sf"/>
</dbReference>
<evidence type="ECO:0000256" key="1">
    <source>
        <dbReference type="ARBA" id="ARBA00012417"/>
    </source>
</evidence>
<dbReference type="InterPro" id="IPR000014">
    <property type="entry name" value="PAS"/>
</dbReference>
<evidence type="ECO:0000256" key="2">
    <source>
        <dbReference type="ARBA" id="ARBA00025483"/>
    </source>
</evidence>
<dbReference type="Gene3D" id="3.30.450.20">
    <property type="entry name" value="PAS domain"/>
    <property type="match status" value="1"/>
</dbReference>
<dbReference type="Gene3D" id="3.30.420.10">
    <property type="entry name" value="Ribonuclease H-like superfamily/Ribonuclease H"/>
    <property type="match status" value="1"/>
</dbReference>
<dbReference type="CDD" id="cd06127">
    <property type="entry name" value="DEDDh"/>
    <property type="match status" value="1"/>
</dbReference>
<dbReference type="InterPro" id="IPR036397">
    <property type="entry name" value="RNaseH_sf"/>
</dbReference>
<dbReference type="SUPFAM" id="SSF55785">
    <property type="entry name" value="PYP-like sensor domain (PAS domain)"/>
    <property type="match status" value="1"/>
</dbReference>
<dbReference type="GO" id="GO:0005829">
    <property type="term" value="C:cytosol"/>
    <property type="evidence" value="ECO:0007669"/>
    <property type="project" value="TreeGrafter"/>
</dbReference>
<dbReference type="PANTHER" id="PTHR30231:SF41">
    <property type="entry name" value="DNA POLYMERASE III SUBUNIT EPSILON"/>
    <property type="match status" value="1"/>
</dbReference>
<dbReference type="CDD" id="cd00130">
    <property type="entry name" value="PAS"/>
    <property type="match status" value="1"/>
</dbReference>
<dbReference type="STRING" id="282197.SAMN04488517_11536"/>
<accession>A0A0M6XMV0</accession>
<dbReference type="EC" id="2.7.7.7" evidence="1"/>
<evidence type="ECO:0000313" key="9">
    <source>
        <dbReference type="Proteomes" id="UP000048908"/>
    </source>
</evidence>
<dbReference type="FunFam" id="3.30.420.10:FF:000045">
    <property type="entry name" value="3'-5' exonuclease DinG"/>
    <property type="match status" value="1"/>
</dbReference>
<dbReference type="NCBIfam" id="TIGR00573">
    <property type="entry name" value="dnaq"/>
    <property type="match status" value="1"/>
</dbReference>
<protein>
    <recommendedName>
        <fullName evidence="1">DNA-directed DNA polymerase</fullName>
        <ecNumber evidence="1">2.7.7.7</ecNumber>
    </recommendedName>
</protein>
<proteinExistence type="predicted"/>
<feature type="domain" description="PAS" evidence="6">
    <location>
        <begin position="137"/>
        <end position="203"/>
    </location>
</feature>
<dbReference type="GO" id="GO:0008408">
    <property type="term" value="F:3'-5' exonuclease activity"/>
    <property type="evidence" value="ECO:0007669"/>
    <property type="project" value="TreeGrafter"/>
</dbReference>
<evidence type="ECO:0000259" key="7">
    <source>
        <dbReference type="SMART" id="SM00479"/>
    </source>
</evidence>
<dbReference type="GO" id="GO:0045004">
    <property type="term" value="P:DNA replication proofreading"/>
    <property type="evidence" value="ECO:0007669"/>
    <property type="project" value="TreeGrafter"/>
</dbReference>
<comment type="function">
    <text evidence="2">DNA polymerase III is a complex, multichain enzyme responsible for most of the replicative synthesis in bacteria. The epsilon subunit contain the editing function and is a proofreading 3'-5' exonuclease.</text>
</comment>
<dbReference type="AlphaFoldDB" id="A0A0M6XMV0"/>
<dbReference type="InterPro" id="IPR006054">
    <property type="entry name" value="DnaQ"/>
</dbReference>
<evidence type="ECO:0000256" key="5">
    <source>
        <dbReference type="SAM" id="Phobius"/>
    </source>
</evidence>
<keyword evidence="5" id="KW-0812">Transmembrane</keyword>
<dbReference type="RefSeq" id="WP_055681371.1">
    <property type="nucleotide sequence ID" value="NZ_CXPG01000012.1"/>
</dbReference>
<dbReference type="SMART" id="SM00479">
    <property type="entry name" value="EXOIII"/>
    <property type="match status" value="1"/>
</dbReference>
<dbReference type="EMBL" id="CXPG01000012">
    <property type="protein sequence ID" value="CTQ31897.1"/>
    <property type="molecule type" value="Genomic_DNA"/>
</dbReference>
<evidence type="ECO:0000256" key="3">
    <source>
        <dbReference type="ARBA" id="ARBA00026073"/>
    </source>
</evidence>
<keyword evidence="5" id="KW-1133">Transmembrane helix</keyword>
<comment type="catalytic activity">
    <reaction evidence="4">
        <text>DNA(n) + a 2'-deoxyribonucleoside 5'-triphosphate = DNA(n+1) + diphosphate</text>
        <dbReference type="Rhea" id="RHEA:22508"/>
        <dbReference type="Rhea" id="RHEA-COMP:17339"/>
        <dbReference type="Rhea" id="RHEA-COMP:17340"/>
        <dbReference type="ChEBI" id="CHEBI:33019"/>
        <dbReference type="ChEBI" id="CHEBI:61560"/>
        <dbReference type="ChEBI" id="CHEBI:173112"/>
        <dbReference type="EC" id="2.7.7.7"/>
    </reaction>
</comment>
<dbReference type="Proteomes" id="UP000048908">
    <property type="component" value="Unassembled WGS sequence"/>
</dbReference>
<sequence>MTSAPLRLRVMLFFALIACGNVAAVAAGIAMAWRRAPDAAPALMTAGLVAAFGTVLVTVLVWLLFDEHVAKAVNRLAAALRARAHGGVATDLDTAPSRHLGDLGPAAAAICSRLAAVERAQTDLVADAVRSREEENAHLAAILSEIPVAIMVVDEAQRIMLYDRQCVHVLGQVSALCLGRPIHDYLDREGLRAALDRLAEGDGPAFVDADLTTADGSGTVRARIRPAVQGRGFMLAMEVDEAVVAERPLTFDFGTIDNHAATELADTPLSALSYVIFDTETTGLDTTRDDIVQIGAVRVFNGRIVPGESFETLVDPGRPIPAVASRVHGITGEMVAGAPDVARALRAFHGFAHDAVLVAHNAPFDMAFLDRTGAEAPPFDNPLLDTVLLSAAVFGGSEVHTLDAIADRLDVRIDSSRRHTAMGDALATAHVMLKLLPMLETQGIRTFGDAVAAMRKQAHLLPDLNTLPDR</sequence>
<dbReference type="PANTHER" id="PTHR30231">
    <property type="entry name" value="DNA POLYMERASE III SUBUNIT EPSILON"/>
    <property type="match status" value="1"/>
</dbReference>
<feature type="transmembrane region" description="Helical" evidence="5">
    <location>
        <begin position="39"/>
        <end position="65"/>
    </location>
</feature>
<feature type="domain" description="Exonuclease" evidence="7">
    <location>
        <begin position="273"/>
        <end position="441"/>
    </location>
</feature>
<keyword evidence="9" id="KW-1185">Reference proteome</keyword>
<gene>
    <name evidence="8" type="primary">polC</name>
    <name evidence="8" type="ORF">JAN5088_00656</name>
</gene>
<dbReference type="GO" id="GO:0003677">
    <property type="term" value="F:DNA binding"/>
    <property type="evidence" value="ECO:0007669"/>
    <property type="project" value="InterPro"/>
</dbReference>
<dbReference type="InterPro" id="IPR013520">
    <property type="entry name" value="Ribonucl_H"/>
</dbReference>
<dbReference type="GO" id="GO:0003887">
    <property type="term" value="F:DNA-directed DNA polymerase activity"/>
    <property type="evidence" value="ECO:0007669"/>
    <property type="project" value="UniProtKB-EC"/>
</dbReference>
<dbReference type="InterPro" id="IPR035965">
    <property type="entry name" value="PAS-like_dom_sf"/>
</dbReference>
<name>A0A0M6XMV0_9RHOB</name>
<feature type="transmembrane region" description="Helical" evidence="5">
    <location>
        <begin position="12"/>
        <end position="33"/>
    </location>
</feature>